<keyword evidence="4 6" id="KW-1133">Transmembrane helix</keyword>
<reference evidence="9 10" key="1">
    <citation type="submission" date="2022-01" db="EMBL/GenBank/DDBJ databases">
        <title>Nocardioides sp. nov., an actinomycete isolated from mining soil.</title>
        <authorList>
            <person name="Liu L."/>
        </authorList>
    </citation>
    <scope>NUCLEOTIDE SEQUENCE [LARGE SCALE GENOMIC DNA]</scope>
    <source>
        <strain evidence="9 10">KLBMP 9356</strain>
    </source>
</reference>
<dbReference type="SUPFAM" id="SSF160240">
    <property type="entry name" value="Cation efflux protein cytoplasmic domain-like"/>
    <property type="match status" value="1"/>
</dbReference>
<keyword evidence="5 6" id="KW-0472">Membrane</keyword>
<accession>A0ABS9HFN0</accession>
<feature type="transmembrane region" description="Helical" evidence="6">
    <location>
        <begin position="188"/>
        <end position="206"/>
    </location>
</feature>
<dbReference type="InterPro" id="IPR040177">
    <property type="entry name" value="SLC30A9"/>
</dbReference>
<feature type="signal peptide" evidence="7">
    <location>
        <begin position="1"/>
        <end position="34"/>
    </location>
</feature>
<keyword evidence="3 6" id="KW-0812">Transmembrane</keyword>
<dbReference type="EMBL" id="JAKJHZ010000012">
    <property type="protein sequence ID" value="MCF6379937.1"/>
    <property type="molecule type" value="Genomic_DNA"/>
</dbReference>
<evidence type="ECO:0000256" key="4">
    <source>
        <dbReference type="ARBA" id="ARBA00022989"/>
    </source>
</evidence>
<name>A0ABS9HFN0_9ACTN</name>
<keyword evidence="7" id="KW-0732">Signal</keyword>
<evidence type="ECO:0000256" key="1">
    <source>
        <dbReference type="ARBA" id="ARBA00004141"/>
    </source>
</evidence>
<comment type="caution">
    <text evidence="9">The sequence shown here is derived from an EMBL/GenBank/DDBJ whole genome shotgun (WGS) entry which is preliminary data.</text>
</comment>
<dbReference type="InterPro" id="IPR036837">
    <property type="entry name" value="Cation_efflux_CTD_sf"/>
</dbReference>
<evidence type="ECO:0000259" key="8">
    <source>
        <dbReference type="Pfam" id="PF01545"/>
    </source>
</evidence>
<keyword evidence="10" id="KW-1185">Reference proteome</keyword>
<dbReference type="Gene3D" id="1.20.1510.10">
    <property type="entry name" value="Cation efflux protein transmembrane domain"/>
    <property type="match status" value="1"/>
</dbReference>
<sequence>MLTVVIALSANTALAVLKTIVAMLTGSASMVAEAAHSWADAGNEVFLLVAERRAEKPADATHPLGFGREAYVWSMIAAFGLFGVGAAVSVWHGISSLTAEEAEADYLWAYLVLGAAFVLEGISFFQARREVRKGARKADVSRAKFLDRTSNPTLRAVFFEDAAALLGIIIAVTGLALHQVTHQPVWDAIGSILVGLLLGFVALYLLRRNMEFLVGQVADPAAYETVLGWLRERPEVESVNTLHLEYVGPGKVFLVGSVDLVGDDPESEAAEELQRLEDHLEQRHDIARAVLSLAAPGRPPYITGGAGNNPGS</sequence>
<comment type="subcellular location">
    <subcellularLocation>
        <location evidence="1">Membrane</location>
        <topology evidence="1">Multi-pass membrane protein</topology>
    </subcellularLocation>
</comment>
<evidence type="ECO:0000313" key="9">
    <source>
        <dbReference type="EMBL" id="MCF6379937.1"/>
    </source>
</evidence>
<gene>
    <name evidence="9" type="ORF">L2K70_20175</name>
</gene>
<dbReference type="InterPro" id="IPR058533">
    <property type="entry name" value="Cation_efflux_TM"/>
</dbReference>
<evidence type="ECO:0000256" key="2">
    <source>
        <dbReference type="ARBA" id="ARBA00022448"/>
    </source>
</evidence>
<dbReference type="PANTHER" id="PTHR13414">
    <property type="entry name" value="HUEL-CATION TRANSPORTER"/>
    <property type="match status" value="1"/>
</dbReference>
<evidence type="ECO:0000256" key="7">
    <source>
        <dbReference type="SAM" id="SignalP"/>
    </source>
</evidence>
<dbReference type="Pfam" id="PF01545">
    <property type="entry name" value="Cation_efflux"/>
    <property type="match status" value="1"/>
</dbReference>
<keyword evidence="2" id="KW-0813">Transport</keyword>
<dbReference type="PANTHER" id="PTHR13414:SF9">
    <property type="entry name" value="PROTON-COUPLED ZINC ANTIPORTER SLC30A9, MITOCHONDRIAL"/>
    <property type="match status" value="1"/>
</dbReference>
<feature type="domain" description="Cation efflux protein transmembrane" evidence="8">
    <location>
        <begin position="4"/>
        <end position="213"/>
    </location>
</feature>
<feature type="transmembrane region" description="Helical" evidence="6">
    <location>
        <begin position="106"/>
        <end position="127"/>
    </location>
</feature>
<dbReference type="Proteomes" id="UP001201161">
    <property type="component" value="Unassembled WGS sequence"/>
</dbReference>
<dbReference type="RefSeq" id="WP_236405168.1">
    <property type="nucleotide sequence ID" value="NZ_JAKJHZ010000012.1"/>
</dbReference>
<evidence type="ECO:0000256" key="5">
    <source>
        <dbReference type="ARBA" id="ARBA00023136"/>
    </source>
</evidence>
<feature type="transmembrane region" description="Helical" evidence="6">
    <location>
        <begin position="71"/>
        <end position="94"/>
    </location>
</feature>
<dbReference type="InterPro" id="IPR002524">
    <property type="entry name" value="Cation_efflux"/>
</dbReference>
<feature type="transmembrane region" description="Helical" evidence="6">
    <location>
        <begin position="156"/>
        <end position="176"/>
    </location>
</feature>
<feature type="chain" id="PRO_5047055416" evidence="7">
    <location>
        <begin position="35"/>
        <end position="312"/>
    </location>
</feature>
<protein>
    <submittedName>
        <fullName evidence="9">Cation diffusion facilitator family transporter</fullName>
    </submittedName>
</protein>
<dbReference type="InterPro" id="IPR027469">
    <property type="entry name" value="Cation_efflux_TMD_sf"/>
</dbReference>
<evidence type="ECO:0000313" key="10">
    <source>
        <dbReference type="Proteomes" id="UP001201161"/>
    </source>
</evidence>
<dbReference type="NCBIfam" id="TIGR01297">
    <property type="entry name" value="CDF"/>
    <property type="match status" value="1"/>
</dbReference>
<evidence type="ECO:0000256" key="3">
    <source>
        <dbReference type="ARBA" id="ARBA00022692"/>
    </source>
</evidence>
<dbReference type="SUPFAM" id="SSF161111">
    <property type="entry name" value="Cation efflux protein transmembrane domain-like"/>
    <property type="match status" value="1"/>
</dbReference>
<evidence type="ECO:0000256" key="6">
    <source>
        <dbReference type="SAM" id="Phobius"/>
    </source>
</evidence>
<proteinExistence type="predicted"/>
<organism evidence="9 10">
    <name type="scientific">Nocardioides potassii</name>
    <dbReference type="NCBI Taxonomy" id="2911371"/>
    <lineage>
        <taxon>Bacteria</taxon>
        <taxon>Bacillati</taxon>
        <taxon>Actinomycetota</taxon>
        <taxon>Actinomycetes</taxon>
        <taxon>Propionibacteriales</taxon>
        <taxon>Nocardioidaceae</taxon>
        <taxon>Nocardioides</taxon>
    </lineage>
</organism>